<evidence type="ECO:0000256" key="3">
    <source>
        <dbReference type="ARBA" id="ARBA00023098"/>
    </source>
</evidence>
<reference evidence="4" key="1">
    <citation type="journal article" date="2014" name="Int. J. Syst. Evol. Microbiol.">
        <title>Complete genome of a new Firmicutes species belonging to the dominant human colonic microbiota ('Ruminococcus bicirculans') reveals two chromosomes and a selective capacity to utilize plant glucans.</title>
        <authorList>
            <consortium name="NISC Comparative Sequencing Program"/>
            <person name="Wegmann U."/>
            <person name="Louis P."/>
            <person name="Goesmann A."/>
            <person name="Henrissat B."/>
            <person name="Duncan S.H."/>
            <person name="Flint H.J."/>
        </authorList>
    </citation>
    <scope>NUCLEOTIDE SEQUENCE</scope>
    <source>
        <strain evidence="4">NBRC 107169</strain>
    </source>
</reference>
<accession>A0ABQ5UUB0</accession>
<dbReference type="RefSeq" id="WP_284365955.1">
    <property type="nucleotide sequence ID" value="NZ_BSNI01000002.1"/>
</dbReference>
<evidence type="ECO:0000313" key="5">
    <source>
        <dbReference type="Proteomes" id="UP001161405"/>
    </source>
</evidence>
<name>A0ABQ5UUB0_9HYPH</name>
<evidence type="ECO:0000256" key="2">
    <source>
        <dbReference type="ARBA" id="ARBA00022963"/>
    </source>
</evidence>
<keyword evidence="1" id="KW-0378">Hydrolase</keyword>
<dbReference type="Gene3D" id="3.40.50.1820">
    <property type="entry name" value="alpha/beta hydrolase"/>
    <property type="match status" value="1"/>
</dbReference>
<keyword evidence="3" id="KW-0443">Lipid metabolism</keyword>
<dbReference type="InterPro" id="IPR029058">
    <property type="entry name" value="AB_hydrolase_fold"/>
</dbReference>
<protein>
    <recommendedName>
        <fullName evidence="6">Platelet-activating factor acetylhydrolase</fullName>
    </recommendedName>
</protein>
<sequence length="390" mass="42852">MKRVWIIGLPLLALVLAVGYLFTQLQPELPQPTGAHKVGYERFAIVEGDEWVDVQAFYPTSETSEQQPQAIPADLAVEFGKAYNTPAIAMQDDRPLPAFIGAKAVDGNHPVLIFNHGHGMYATQNSHQIIELASHGYVVLALNHPGHSLLSKNGDLAVPRQPGIAEYSPEEVTTLLERQKRGNDELRATTSLEEWKIAMRAIQNEAFADIVDQFPVWTGNNTIVLDALESGSVPATIADNLDLTKIGYFGHSFGGSVATHMGLNDDRVKAAYNMDGPVFTWSLQDNSSAAFCFAYGDSNNQGGVATDFSWVNQQIAKATNGCERTFLGASHMNFSDLNEISMMKWFGQLGPIDKYQMRDNLNGSLLEFFNLHLRGTGKISERAGTKLIQH</sequence>
<dbReference type="SUPFAM" id="SSF53474">
    <property type="entry name" value="alpha/beta-Hydrolases"/>
    <property type="match status" value="1"/>
</dbReference>
<keyword evidence="2" id="KW-0442">Lipid degradation</keyword>
<reference evidence="4" key="2">
    <citation type="submission" date="2023-01" db="EMBL/GenBank/DDBJ databases">
        <title>Draft genome sequence of Maritalea porphyrae strain NBRC 107169.</title>
        <authorList>
            <person name="Sun Q."/>
            <person name="Mori K."/>
        </authorList>
    </citation>
    <scope>NUCLEOTIDE SEQUENCE</scope>
    <source>
        <strain evidence="4">NBRC 107169</strain>
    </source>
</reference>
<evidence type="ECO:0008006" key="6">
    <source>
        <dbReference type="Google" id="ProtNLM"/>
    </source>
</evidence>
<evidence type="ECO:0000256" key="1">
    <source>
        <dbReference type="ARBA" id="ARBA00022801"/>
    </source>
</evidence>
<dbReference type="PANTHER" id="PTHR10272:SF0">
    <property type="entry name" value="PLATELET-ACTIVATING FACTOR ACETYLHYDROLASE"/>
    <property type="match status" value="1"/>
</dbReference>
<keyword evidence="5" id="KW-1185">Reference proteome</keyword>
<proteinExistence type="predicted"/>
<gene>
    <name evidence="4" type="ORF">GCM10007879_31080</name>
</gene>
<dbReference type="Proteomes" id="UP001161405">
    <property type="component" value="Unassembled WGS sequence"/>
</dbReference>
<dbReference type="Pfam" id="PF03403">
    <property type="entry name" value="PAF-AH_p_II"/>
    <property type="match status" value="1"/>
</dbReference>
<comment type="caution">
    <text evidence="4">The sequence shown here is derived from an EMBL/GenBank/DDBJ whole genome shotgun (WGS) entry which is preliminary data.</text>
</comment>
<dbReference type="PANTHER" id="PTHR10272">
    <property type="entry name" value="PLATELET-ACTIVATING FACTOR ACETYLHYDROLASE"/>
    <property type="match status" value="1"/>
</dbReference>
<evidence type="ECO:0000313" key="4">
    <source>
        <dbReference type="EMBL" id="GLQ18859.1"/>
    </source>
</evidence>
<organism evidence="4 5">
    <name type="scientific">Maritalea porphyrae</name>
    <dbReference type="NCBI Taxonomy" id="880732"/>
    <lineage>
        <taxon>Bacteria</taxon>
        <taxon>Pseudomonadati</taxon>
        <taxon>Pseudomonadota</taxon>
        <taxon>Alphaproteobacteria</taxon>
        <taxon>Hyphomicrobiales</taxon>
        <taxon>Devosiaceae</taxon>
        <taxon>Maritalea</taxon>
    </lineage>
</organism>
<dbReference type="EMBL" id="BSNI01000002">
    <property type="protein sequence ID" value="GLQ18859.1"/>
    <property type="molecule type" value="Genomic_DNA"/>
</dbReference>